<evidence type="ECO:0000313" key="2">
    <source>
        <dbReference type="Proteomes" id="UP000184267"/>
    </source>
</evidence>
<gene>
    <name evidence="1" type="ORF">TRAPUB_9961</name>
</gene>
<dbReference type="AlphaFoldDB" id="A0A1M2W126"/>
<dbReference type="Proteomes" id="UP000184267">
    <property type="component" value="Unassembled WGS sequence"/>
</dbReference>
<evidence type="ECO:0000313" key="1">
    <source>
        <dbReference type="EMBL" id="OJT13496.1"/>
    </source>
</evidence>
<dbReference type="EMBL" id="MNAD01000403">
    <property type="protein sequence ID" value="OJT13496.1"/>
    <property type="molecule type" value="Genomic_DNA"/>
</dbReference>
<keyword evidence="2" id="KW-1185">Reference proteome</keyword>
<protein>
    <submittedName>
        <fullName evidence="1">Uncharacterized protein</fullName>
    </submittedName>
</protein>
<reference evidence="1 2" key="1">
    <citation type="submission" date="2016-10" db="EMBL/GenBank/DDBJ databases">
        <title>Genome sequence of the basidiomycete white-rot fungus Trametes pubescens.</title>
        <authorList>
            <person name="Makela M.R."/>
            <person name="Granchi Z."/>
            <person name="Peng M."/>
            <person name="De Vries R.P."/>
            <person name="Grigoriev I."/>
            <person name="Riley R."/>
            <person name="Hilden K."/>
        </authorList>
    </citation>
    <scope>NUCLEOTIDE SEQUENCE [LARGE SCALE GENOMIC DNA]</scope>
    <source>
        <strain evidence="1 2">FBCC735</strain>
    </source>
</reference>
<organism evidence="1 2">
    <name type="scientific">Trametes pubescens</name>
    <name type="common">White-rot fungus</name>
    <dbReference type="NCBI Taxonomy" id="154538"/>
    <lineage>
        <taxon>Eukaryota</taxon>
        <taxon>Fungi</taxon>
        <taxon>Dikarya</taxon>
        <taxon>Basidiomycota</taxon>
        <taxon>Agaricomycotina</taxon>
        <taxon>Agaricomycetes</taxon>
        <taxon>Polyporales</taxon>
        <taxon>Polyporaceae</taxon>
        <taxon>Trametes</taxon>
    </lineage>
</organism>
<accession>A0A1M2W126</accession>
<sequence length="85" mass="9175">MIGGPSGKCGICQCENGALPSEYVELTAKAVLEPNSSASARYRTGEEAGEKADVEADERGAYVFAADKRSPVLDIRRQRRSRRGD</sequence>
<comment type="caution">
    <text evidence="1">The sequence shown here is derived from an EMBL/GenBank/DDBJ whole genome shotgun (WGS) entry which is preliminary data.</text>
</comment>
<proteinExistence type="predicted"/>
<name>A0A1M2W126_TRAPU</name>